<accession>A0A1Z4M2B1</accession>
<protein>
    <submittedName>
        <fullName evidence="3">Two-component response regulator</fullName>
    </submittedName>
</protein>
<evidence type="ECO:0000313" key="4">
    <source>
        <dbReference type="Proteomes" id="UP000218418"/>
    </source>
</evidence>
<dbReference type="GO" id="GO:0006355">
    <property type="term" value="P:regulation of DNA-templated transcription"/>
    <property type="evidence" value="ECO:0007669"/>
    <property type="project" value="InterPro"/>
</dbReference>
<dbReference type="AlphaFoldDB" id="A0A1Z4M2B1"/>
<dbReference type="GO" id="GO:0003677">
    <property type="term" value="F:DNA binding"/>
    <property type="evidence" value="ECO:0007669"/>
    <property type="project" value="UniProtKB-KW"/>
</dbReference>
<dbReference type="InterPro" id="IPR000792">
    <property type="entry name" value="Tscrpt_reg_LuxR_C"/>
</dbReference>
<keyword evidence="1" id="KW-0238">DNA-binding</keyword>
<dbReference type="InterPro" id="IPR039420">
    <property type="entry name" value="WalR-like"/>
</dbReference>
<keyword evidence="4" id="KW-1185">Reference proteome</keyword>
<geneLocation type="plasmid" evidence="4">
    <name>Plasmid1 dna</name>
</geneLocation>
<sequence length="198" mass="22159">MKPINVIILEGKPSTMLGIKSIVENQSDMQLIAYCSNEKDFTDTIRDINMDIAIVDVNLVRDILNLAPESRADYAYSISRDSNSSAQSITYTNQDNSKVDYQTNLELSHFCLDVLTDKIKQSSHQPLTDIEIEVLKFVAVGYSNQQIANINGKTLSTVRSQIASIFSKFSAKNRVQAIAKGIKFEYLKLSDLDIIEAK</sequence>
<dbReference type="InterPro" id="IPR016032">
    <property type="entry name" value="Sig_transdc_resp-reg_C-effctor"/>
</dbReference>
<organism evidence="3 4">
    <name type="scientific">Calothrix parasitica NIES-267</name>
    <dbReference type="NCBI Taxonomy" id="1973488"/>
    <lineage>
        <taxon>Bacteria</taxon>
        <taxon>Bacillati</taxon>
        <taxon>Cyanobacteriota</taxon>
        <taxon>Cyanophyceae</taxon>
        <taxon>Nostocales</taxon>
        <taxon>Calotrichaceae</taxon>
        <taxon>Calothrix</taxon>
    </lineage>
</organism>
<evidence type="ECO:0000313" key="3">
    <source>
        <dbReference type="EMBL" id="BAY87610.1"/>
    </source>
</evidence>
<dbReference type="PRINTS" id="PR00038">
    <property type="entry name" value="HTHLUXR"/>
</dbReference>
<dbReference type="InterPro" id="IPR036388">
    <property type="entry name" value="WH-like_DNA-bd_sf"/>
</dbReference>
<dbReference type="EMBL" id="AP018228">
    <property type="protein sequence ID" value="BAY87610.1"/>
    <property type="molecule type" value="Genomic_DNA"/>
</dbReference>
<keyword evidence="3" id="KW-0614">Plasmid</keyword>
<feature type="domain" description="HTH luxR-type" evidence="2">
    <location>
        <begin position="120"/>
        <end position="185"/>
    </location>
</feature>
<dbReference type="Proteomes" id="UP000218418">
    <property type="component" value="Plasmid plasmid1"/>
</dbReference>
<dbReference type="SMART" id="SM00421">
    <property type="entry name" value="HTH_LUXR"/>
    <property type="match status" value="1"/>
</dbReference>
<dbReference type="OrthoDB" id="9808843at2"/>
<dbReference type="CDD" id="cd06170">
    <property type="entry name" value="LuxR_C_like"/>
    <property type="match status" value="1"/>
</dbReference>
<dbReference type="PROSITE" id="PS50043">
    <property type="entry name" value="HTH_LUXR_2"/>
    <property type="match status" value="1"/>
</dbReference>
<dbReference type="Pfam" id="PF00196">
    <property type="entry name" value="GerE"/>
    <property type="match status" value="1"/>
</dbReference>
<evidence type="ECO:0000256" key="1">
    <source>
        <dbReference type="ARBA" id="ARBA00023125"/>
    </source>
</evidence>
<evidence type="ECO:0000259" key="2">
    <source>
        <dbReference type="PROSITE" id="PS50043"/>
    </source>
</evidence>
<dbReference type="PANTHER" id="PTHR43214">
    <property type="entry name" value="TWO-COMPONENT RESPONSE REGULATOR"/>
    <property type="match status" value="1"/>
</dbReference>
<proteinExistence type="predicted"/>
<gene>
    <name evidence="3" type="ORF">NIES267_71340</name>
</gene>
<dbReference type="Gene3D" id="1.10.10.10">
    <property type="entry name" value="Winged helix-like DNA-binding domain superfamily/Winged helix DNA-binding domain"/>
    <property type="match status" value="1"/>
</dbReference>
<dbReference type="SUPFAM" id="SSF46894">
    <property type="entry name" value="C-terminal effector domain of the bipartite response regulators"/>
    <property type="match status" value="1"/>
</dbReference>
<name>A0A1Z4M2B1_9CYAN</name>
<reference evidence="3 4" key="1">
    <citation type="submission" date="2017-06" db="EMBL/GenBank/DDBJ databases">
        <title>Genome sequencing of cyanobaciteial culture collection at National Institute for Environmental Studies (NIES).</title>
        <authorList>
            <person name="Hirose Y."/>
            <person name="Shimura Y."/>
            <person name="Fujisawa T."/>
            <person name="Nakamura Y."/>
            <person name="Kawachi M."/>
        </authorList>
    </citation>
    <scope>NUCLEOTIDE SEQUENCE [LARGE SCALE GENOMIC DNA]</scope>
    <source>
        <strain evidence="3 4">NIES-267</strain>
        <plasmid evidence="4">Plasmid1 dna</plasmid>
    </source>
</reference>